<gene>
    <name evidence="1" type="ORF">DPEC_G00314620</name>
</gene>
<evidence type="ECO:0000313" key="2">
    <source>
        <dbReference type="Proteomes" id="UP001157502"/>
    </source>
</evidence>
<accession>A0ACC2FCD9</accession>
<organism evidence="1 2">
    <name type="scientific">Dallia pectoralis</name>
    <name type="common">Alaska blackfish</name>
    <dbReference type="NCBI Taxonomy" id="75939"/>
    <lineage>
        <taxon>Eukaryota</taxon>
        <taxon>Metazoa</taxon>
        <taxon>Chordata</taxon>
        <taxon>Craniata</taxon>
        <taxon>Vertebrata</taxon>
        <taxon>Euteleostomi</taxon>
        <taxon>Actinopterygii</taxon>
        <taxon>Neopterygii</taxon>
        <taxon>Teleostei</taxon>
        <taxon>Protacanthopterygii</taxon>
        <taxon>Esociformes</taxon>
        <taxon>Umbridae</taxon>
        <taxon>Dallia</taxon>
    </lineage>
</organism>
<reference evidence="1" key="1">
    <citation type="submission" date="2021-05" db="EMBL/GenBank/DDBJ databases">
        <authorList>
            <person name="Pan Q."/>
            <person name="Jouanno E."/>
            <person name="Zahm M."/>
            <person name="Klopp C."/>
            <person name="Cabau C."/>
            <person name="Louis A."/>
            <person name="Berthelot C."/>
            <person name="Parey E."/>
            <person name="Roest Crollius H."/>
            <person name="Montfort J."/>
            <person name="Robinson-Rechavi M."/>
            <person name="Bouchez O."/>
            <person name="Lampietro C."/>
            <person name="Lopez Roques C."/>
            <person name="Donnadieu C."/>
            <person name="Postlethwait J."/>
            <person name="Bobe J."/>
            <person name="Dillon D."/>
            <person name="Chandos A."/>
            <person name="von Hippel F."/>
            <person name="Guiguen Y."/>
        </authorList>
    </citation>
    <scope>NUCLEOTIDE SEQUENCE</scope>
    <source>
        <strain evidence="1">YG-Jan2019</strain>
    </source>
</reference>
<keyword evidence="2" id="KW-1185">Reference proteome</keyword>
<sequence length="122" mass="13934">MMLQRECLLNEEASVSQLSTRFYLSHVPLSIMNRKCSRKTLSPAYLTTDASNGVILVYILYIPIYIYIYMYVFIIGIHLPFVLCLCQRNKCIIGLAAHFDLGIDSQPRLAVFPAVAVCMFLY</sequence>
<protein>
    <submittedName>
        <fullName evidence="1">Uncharacterized protein</fullName>
    </submittedName>
</protein>
<proteinExistence type="predicted"/>
<comment type="caution">
    <text evidence="1">The sequence shown here is derived from an EMBL/GenBank/DDBJ whole genome shotgun (WGS) entry which is preliminary data.</text>
</comment>
<evidence type="ECO:0000313" key="1">
    <source>
        <dbReference type="EMBL" id="KAJ7988962.1"/>
    </source>
</evidence>
<dbReference type="Proteomes" id="UP001157502">
    <property type="component" value="Chromosome 30"/>
</dbReference>
<dbReference type="EMBL" id="CM055757">
    <property type="protein sequence ID" value="KAJ7988962.1"/>
    <property type="molecule type" value="Genomic_DNA"/>
</dbReference>
<name>A0ACC2FCD9_DALPE</name>